<feature type="domain" description="Histidine kinase" evidence="16">
    <location>
        <begin position="322"/>
        <end position="519"/>
    </location>
</feature>
<dbReference type="PANTHER" id="PTHR45528:SF1">
    <property type="entry name" value="SENSOR HISTIDINE KINASE CPXA"/>
    <property type="match status" value="1"/>
</dbReference>
<keyword evidence="9 17" id="KW-0418">Kinase</keyword>
<dbReference type="SUPFAM" id="SSF55874">
    <property type="entry name" value="ATPase domain of HSP90 chaperone/DNA topoisomerase II/histidine kinase"/>
    <property type="match status" value="1"/>
</dbReference>
<evidence type="ECO:0000256" key="8">
    <source>
        <dbReference type="ARBA" id="ARBA00022741"/>
    </source>
</evidence>
<keyword evidence="5" id="KW-0597">Phosphoprotein</keyword>
<evidence type="ECO:0000256" key="12">
    <source>
        <dbReference type="ARBA" id="ARBA00023012"/>
    </source>
</evidence>
<dbReference type="HOGENOM" id="CLU_522456_0_0_9"/>
<dbReference type="InterPro" id="IPR036890">
    <property type="entry name" value="HATPase_C_sf"/>
</dbReference>
<evidence type="ECO:0000313" key="18">
    <source>
        <dbReference type="Proteomes" id="UP000000370"/>
    </source>
</evidence>
<evidence type="ECO:0000256" key="3">
    <source>
        <dbReference type="ARBA" id="ARBA00012438"/>
    </source>
</evidence>
<dbReference type="InterPro" id="IPR003661">
    <property type="entry name" value="HisK_dim/P_dom"/>
</dbReference>
<keyword evidence="18" id="KW-1185">Reference proteome</keyword>
<dbReference type="InterPro" id="IPR003594">
    <property type="entry name" value="HATPase_dom"/>
</dbReference>
<feature type="transmembrane region" description="Helical" evidence="15">
    <location>
        <begin position="7"/>
        <end position="26"/>
    </location>
</feature>
<dbReference type="SMART" id="SM00388">
    <property type="entry name" value="HisKA"/>
    <property type="match status" value="1"/>
</dbReference>
<dbReference type="AlphaFoldDB" id="A9KNR5"/>
<name>A9KNR5_LACP7</name>
<protein>
    <recommendedName>
        <fullName evidence="3">histidine kinase</fullName>
        <ecNumber evidence="3">2.7.13.3</ecNumber>
    </recommendedName>
</protein>
<keyword evidence="10" id="KW-0067">ATP-binding</keyword>
<feature type="coiled-coil region" evidence="14">
    <location>
        <begin position="285"/>
        <end position="312"/>
    </location>
</feature>
<dbReference type="CDD" id="cd00082">
    <property type="entry name" value="HisKA"/>
    <property type="match status" value="1"/>
</dbReference>
<dbReference type="GO" id="GO:0005886">
    <property type="term" value="C:plasma membrane"/>
    <property type="evidence" value="ECO:0007669"/>
    <property type="project" value="UniProtKB-SubCell"/>
</dbReference>
<dbReference type="Gene3D" id="6.10.340.10">
    <property type="match status" value="1"/>
</dbReference>
<feature type="transmembrane region" description="Helical" evidence="15">
    <location>
        <begin position="228"/>
        <end position="249"/>
    </location>
</feature>
<evidence type="ECO:0000256" key="7">
    <source>
        <dbReference type="ARBA" id="ARBA00022692"/>
    </source>
</evidence>
<evidence type="ECO:0000256" key="14">
    <source>
        <dbReference type="SAM" id="Coils"/>
    </source>
</evidence>
<keyword evidence="13 15" id="KW-0472">Membrane</keyword>
<evidence type="ECO:0000256" key="1">
    <source>
        <dbReference type="ARBA" id="ARBA00000085"/>
    </source>
</evidence>
<dbReference type="OrthoDB" id="9762826at2"/>
<dbReference type="EC" id="2.7.13.3" evidence="3"/>
<evidence type="ECO:0000256" key="10">
    <source>
        <dbReference type="ARBA" id="ARBA00022840"/>
    </source>
</evidence>
<reference evidence="18" key="1">
    <citation type="submission" date="2007-11" db="EMBL/GenBank/DDBJ databases">
        <title>Complete genome sequence of Clostridium phytofermentans ISDg.</title>
        <authorList>
            <person name="Leschine S.B."/>
            <person name="Warnick T.A."/>
            <person name="Blanchard J.L."/>
            <person name="Schnell D.J."/>
            <person name="Petit E.L."/>
            <person name="LaTouf W.G."/>
            <person name="Copeland A."/>
            <person name="Lucas S."/>
            <person name="Lapidus A."/>
            <person name="Barry K."/>
            <person name="Glavina del Rio T."/>
            <person name="Dalin E."/>
            <person name="Tice H."/>
            <person name="Pitluck S."/>
            <person name="Kiss H."/>
            <person name="Brettin T."/>
            <person name="Bruce D."/>
            <person name="Detter J.C."/>
            <person name="Han C."/>
            <person name="Kuske C."/>
            <person name="Schmutz J."/>
            <person name="Larimer F."/>
            <person name="Land M."/>
            <person name="Hauser L."/>
            <person name="Kyrpides N."/>
            <person name="Kim E.A."/>
            <person name="Richardson P."/>
        </authorList>
    </citation>
    <scope>NUCLEOTIDE SEQUENCE [LARGE SCALE GENOMIC DNA]</scope>
    <source>
        <strain evidence="18">ATCC 700394 / DSM 18823 / ISDg</strain>
    </source>
</reference>
<evidence type="ECO:0000256" key="13">
    <source>
        <dbReference type="ARBA" id="ARBA00023136"/>
    </source>
</evidence>
<sequence length="525" mass="59941" precursor="true">MKLSKKTLIYSLAVSLLMVALFIGYFNALLPSLYVDFKQDKNLESIKELQQKYCKERSYANLKVLNPTSTITIEFPMVGSTLILKNNFMEVEATIKDSELLEMLDKLRNLSDDFSNEDFQISEDELKSYQDTIFDKLMPSKLVLENYPISVHVKSTSDYQGLIQISNKMHLISKKTFVYESNVGDGQTYYTSYFAISRLSDMIVVTVSSVTTPSMDDIKPVIVRSLPMILAIVVLLSMLLSSIFAKYIVQPIRKVTFMAEHIINTKKLKMKPIVLGNKDEIAYLGETMKEVYQRLEDNFQELEIKNARLSEENRRQEVFLRASSHQLKTPIQAALLLTDGMINEVGKYKNTKEYLPQLKGQILNMKRIVEEILSLHHNTNELSMETVEISVLLKSILARYDCQISEKALTVVTKYGEVMMVSNQELLEKIFDNIIANAINYTPSNNSIRINVTKEEVSICNEGTMIEPELLPHIFEPFVTSNVKERGHGLGLYIVSYYSKLLGLIVNIENTKEGVLVRIMNDKSC</sequence>
<dbReference type="EMBL" id="CP000885">
    <property type="protein sequence ID" value="ABX41666.1"/>
    <property type="molecule type" value="Genomic_DNA"/>
</dbReference>
<dbReference type="Pfam" id="PF02518">
    <property type="entry name" value="HATPase_c"/>
    <property type="match status" value="1"/>
</dbReference>
<keyword evidence="7 15" id="KW-0812">Transmembrane</keyword>
<proteinExistence type="predicted"/>
<keyword evidence="11 15" id="KW-1133">Transmembrane helix</keyword>
<dbReference type="KEGG" id="cpy:Cphy_1288"/>
<evidence type="ECO:0000256" key="6">
    <source>
        <dbReference type="ARBA" id="ARBA00022679"/>
    </source>
</evidence>
<dbReference type="SUPFAM" id="SSF47384">
    <property type="entry name" value="Homodimeric domain of signal transducing histidine kinase"/>
    <property type="match status" value="1"/>
</dbReference>
<organism evidence="17 18">
    <name type="scientific">Lachnoclostridium phytofermentans (strain ATCC 700394 / DSM 18823 / ISDg)</name>
    <name type="common">Clostridium phytofermentans</name>
    <dbReference type="NCBI Taxonomy" id="357809"/>
    <lineage>
        <taxon>Bacteria</taxon>
        <taxon>Bacillati</taxon>
        <taxon>Bacillota</taxon>
        <taxon>Clostridia</taxon>
        <taxon>Lachnospirales</taxon>
        <taxon>Lachnospiraceae</taxon>
    </lineage>
</organism>
<evidence type="ECO:0000256" key="15">
    <source>
        <dbReference type="SAM" id="Phobius"/>
    </source>
</evidence>
<dbReference type="InterPro" id="IPR036097">
    <property type="entry name" value="HisK_dim/P_sf"/>
</dbReference>
<dbReference type="InterPro" id="IPR050398">
    <property type="entry name" value="HssS/ArlS-like"/>
</dbReference>
<gene>
    <name evidence="17" type="ordered locus">Cphy_1288</name>
</gene>
<evidence type="ECO:0000313" key="17">
    <source>
        <dbReference type="EMBL" id="ABX41666.1"/>
    </source>
</evidence>
<evidence type="ECO:0000256" key="4">
    <source>
        <dbReference type="ARBA" id="ARBA00022475"/>
    </source>
</evidence>
<dbReference type="RefSeq" id="WP_012199320.1">
    <property type="nucleotide sequence ID" value="NC_010001.1"/>
</dbReference>
<dbReference type="GO" id="GO:0005524">
    <property type="term" value="F:ATP binding"/>
    <property type="evidence" value="ECO:0007669"/>
    <property type="project" value="UniProtKB-KW"/>
</dbReference>
<keyword evidence="8" id="KW-0547">Nucleotide-binding</keyword>
<dbReference type="Gene3D" id="3.30.565.10">
    <property type="entry name" value="Histidine kinase-like ATPase, C-terminal domain"/>
    <property type="match status" value="1"/>
</dbReference>
<accession>A9KNR5</accession>
<evidence type="ECO:0000256" key="5">
    <source>
        <dbReference type="ARBA" id="ARBA00022553"/>
    </source>
</evidence>
<dbReference type="Gene3D" id="1.10.287.130">
    <property type="match status" value="1"/>
</dbReference>
<dbReference type="eggNOG" id="COG0642">
    <property type="taxonomic scope" value="Bacteria"/>
</dbReference>
<dbReference type="InterPro" id="IPR005467">
    <property type="entry name" value="His_kinase_dom"/>
</dbReference>
<evidence type="ECO:0000256" key="11">
    <source>
        <dbReference type="ARBA" id="ARBA00022989"/>
    </source>
</evidence>
<dbReference type="PROSITE" id="PS50109">
    <property type="entry name" value="HIS_KIN"/>
    <property type="match status" value="1"/>
</dbReference>
<dbReference type="Pfam" id="PF00512">
    <property type="entry name" value="HisKA"/>
    <property type="match status" value="1"/>
</dbReference>
<evidence type="ECO:0000256" key="9">
    <source>
        <dbReference type="ARBA" id="ARBA00022777"/>
    </source>
</evidence>
<keyword evidence="4" id="KW-1003">Cell membrane</keyword>
<keyword evidence="12" id="KW-0902">Two-component regulatory system</keyword>
<comment type="subcellular location">
    <subcellularLocation>
        <location evidence="2">Cell membrane</location>
        <topology evidence="2">Multi-pass membrane protein</topology>
    </subcellularLocation>
</comment>
<dbReference type="PANTHER" id="PTHR45528">
    <property type="entry name" value="SENSOR HISTIDINE KINASE CPXA"/>
    <property type="match status" value="1"/>
</dbReference>
<evidence type="ECO:0000259" key="16">
    <source>
        <dbReference type="PROSITE" id="PS50109"/>
    </source>
</evidence>
<dbReference type="GO" id="GO:0000155">
    <property type="term" value="F:phosphorelay sensor kinase activity"/>
    <property type="evidence" value="ECO:0007669"/>
    <property type="project" value="InterPro"/>
</dbReference>
<evidence type="ECO:0000256" key="2">
    <source>
        <dbReference type="ARBA" id="ARBA00004651"/>
    </source>
</evidence>
<dbReference type="SMART" id="SM00387">
    <property type="entry name" value="HATPase_c"/>
    <property type="match status" value="1"/>
</dbReference>
<dbReference type="STRING" id="357809.Cphy_1288"/>
<comment type="catalytic activity">
    <reaction evidence="1">
        <text>ATP + protein L-histidine = ADP + protein N-phospho-L-histidine.</text>
        <dbReference type="EC" id="2.7.13.3"/>
    </reaction>
</comment>
<keyword evidence="6" id="KW-0808">Transferase</keyword>
<keyword evidence="14" id="KW-0175">Coiled coil</keyword>
<dbReference type="Proteomes" id="UP000000370">
    <property type="component" value="Chromosome"/>
</dbReference>